<dbReference type="SUPFAM" id="SSF47113">
    <property type="entry name" value="Histone-fold"/>
    <property type="match status" value="1"/>
</dbReference>
<dbReference type="Pfam" id="PF00808">
    <property type="entry name" value="CBFD_NFYB_HMF"/>
    <property type="match status" value="1"/>
</dbReference>
<name>A0A2V3IYJ6_9FLOR</name>
<dbReference type="STRING" id="448386.A0A2V3IYJ6"/>
<dbReference type="GO" id="GO:0017025">
    <property type="term" value="F:TBP-class protein binding"/>
    <property type="evidence" value="ECO:0007669"/>
    <property type="project" value="TreeGrafter"/>
</dbReference>
<comment type="subcellular location">
    <subcellularLocation>
        <location evidence="1">Nucleus</location>
    </subcellularLocation>
</comment>
<gene>
    <name evidence="5" type="ORF">BWQ96_02989</name>
</gene>
<dbReference type="GO" id="GO:0051123">
    <property type="term" value="P:RNA polymerase II preinitiation complex assembly"/>
    <property type="evidence" value="ECO:0007669"/>
    <property type="project" value="TreeGrafter"/>
</dbReference>
<feature type="region of interest" description="Disordered" evidence="3">
    <location>
        <begin position="87"/>
        <end position="113"/>
    </location>
</feature>
<reference evidence="5 6" key="1">
    <citation type="journal article" date="2018" name="Mol. Biol. Evol.">
        <title>Analysis of the draft genome of the red seaweed Gracilariopsis chorda provides insights into genome size evolution in Rhodophyta.</title>
        <authorList>
            <person name="Lee J."/>
            <person name="Yang E.C."/>
            <person name="Graf L."/>
            <person name="Yang J.H."/>
            <person name="Qiu H."/>
            <person name="Zel Zion U."/>
            <person name="Chan C.X."/>
            <person name="Stephens T.G."/>
            <person name="Weber A.P.M."/>
            <person name="Boo G.H."/>
            <person name="Boo S.M."/>
            <person name="Kim K.M."/>
            <person name="Shin Y."/>
            <person name="Jung M."/>
            <person name="Lee S.J."/>
            <person name="Yim H.S."/>
            <person name="Lee J.H."/>
            <person name="Bhattacharya D."/>
            <person name="Yoon H.S."/>
        </authorList>
    </citation>
    <scope>NUCLEOTIDE SEQUENCE [LARGE SCALE GENOMIC DNA]</scope>
    <source>
        <strain evidence="5 6">SKKU-2015</strain>
        <tissue evidence="5">Whole body</tissue>
    </source>
</reference>
<evidence type="ECO:0000313" key="5">
    <source>
        <dbReference type="EMBL" id="PXF47214.1"/>
    </source>
</evidence>
<evidence type="ECO:0000256" key="3">
    <source>
        <dbReference type="SAM" id="MobiDB-lite"/>
    </source>
</evidence>
<dbReference type="EMBL" id="NBIV01000027">
    <property type="protein sequence ID" value="PXF47214.1"/>
    <property type="molecule type" value="Genomic_DNA"/>
</dbReference>
<sequence>MSDIALPKATVNKFANDVAASLQVRLTADTRELVAECCTEFVQLLSSEANEICEKDNKKTITPDHVLRALHQLGLDQFRQQVVDEYERAKQDDKHRLKGSSRRERNKVRSDVDNEELLRQQERLFALARSDPMAMNPPDQE</sequence>
<dbReference type="PANTHER" id="PTHR46138:SF1">
    <property type="entry name" value="PROTEIN DR1"/>
    <property type="match status" value="1"/>
</dbReference>
<dbReference type="GO" id="GO:0046982">
    <property type="term" value="F:protein heterodimerization activity"/>
    <property type="evidence" value="ECO:0007669"/>
    <property type="project" value="InterPro"/>
</dbReference>
<dbReference type="InterPro" id="IPR009072">
    <property type="entry name" value="Histone-fold"/>
</dbReference>
<dbReference type="InterPro" id="IPR003958">
    <property type="entry name" value="CBFA_NFYB_domain"/>
</dbReference>
<dbReference type="Proteomes" id="UP000247409">
    <property type="component" value="Unassembled WGS sequence"/>
</dbReference>
<dbReference type="OrthoDB" id="601405at2759"/>
<dbReference type="CDD" id="cd22905">
    <property type="entry name" value="HFD_Dr1"/>
    <property type="match status" value="1"/>
</dbReference>
<evidence type="ECO:0000313" key="6">
    <source>
        <dbReference type="Proteomes" id="UP000247409"/>
    </source>
</evidence>
<dbReference type="InterPro" id="IPR042225">
    <property type="entry name" value="Ncb2"/>
</dbReference>
<dbReference type="PANTHER" id="PTHR46138">
    <property type="entry name" value="PROTEIN DR1"/>
    <property type="match status" value="1"/>
</dbReference>
<evidence type="ECO:0000256" key="1">
    <source>
        <dbReference type="ARBA" id="ARBA00004123"/>
    </source>
</evidence>
<organism evidence="5 6">
    <name type="scientific">Gracilariopsis chorda</name>
    <dbReference type="NCBI Taxonomy" id="448386"/>
    <lineage>
        <taxon>Eukaryota</taxon>
        <taxon>Rhodophyta</taxon>
        <taxon>Florideophyceae</taxon>
        <taxon>Rhodymeniophycidae</taxon>
        <taxon>Gracilariales</taxon>
        <taxon>Gracilariaceae</taxon>
        <taxon>Gracilariopsis</taxon>
    </lineage>
</organism>
<keyword evidence="6" id="KW-1185">Reference proteome</keyword>
<dbReference type="Gene3D" id="1.10.20.10">
    <property type="entry name" value="Histone, subunit A"/>
    <property type="match status" value="1"/>
</dbReference>
<evidence type="ECO:0000256" key="2">
    <source>
        <dbReference type="ARBA" id="ARBA00023242"/>
    </source>
</evidence>
<dbReference type="GO" id="GO:0017054">
    <property type="term" value="C:negative cofactor 2 complex"/>
    <property type="evidence" value="ECO:0007669"/>
    <property type="project" value="InterPro"/>
</dbReference>
<keyword evidence="2" id="KW-0539">Nucleus</keyword>
<evidence type="ECO:0000259" key="4">
    <source>
        <dbReference type="Pfam" id="PF00808"/>
    </source>
</evidence>
<dbReference type="GO" id="GO:0016251">
    <property type="term" value="F:RNA polymerase II general transcription initiation factor activity"/>
    <property type="evidence" value="ECO:0007669"/>
    <property type="project" value="TreeGrafter"/>
</dbReference>
<dbReference type="GO" id="GO:0000122">
    <property type="term" value="P:negative regulation of transcription by RNA polymerase II"/>
    <property type="evidence" value="ECO:0007669"/>
    <property type="project" value="InterPro"/>
</dbReference>
<feature type="domain" description="Transcription factor CBF/NF-Y/archaeal histone" evidence="4">
    <location>
        <begin position="5"/>
        <end position="70"/>
    </location>
</feature>
<dbReference type="AlphaFoldDB" id="A0A2V3IYJ6"/>
<accession>A0A2V3IYJ6</accession>
<comment type="caution">
    <text evidence="5">The sequence shown here is derived from an EMBL/GenBank/DDBJ whole genome shotgun (WGS) entry which is preliminary data.</text>
</comment>
<protein>
    <submittedName>
        <fullName evidence="5">Protein Dr1</fullName>
    </submittedName>
</protein>
<proteinExistence type="predicted"/>